<organism evidence="1 2">
    <name type="scientific">Sporolactobacillus putidus</name>
    <dbReference type="NCBI Taxonomy" id="492735"/>
    <lineage>
        <taxon>Bacteria</taxon>
        <taxon>Bacillati</taxon>
        <taxon>Bacillota</taxon>
        <taxon>Bacilli</taxon>
        <taxon>Bacillales</taxon>
        <taxon>Sporolactobacillaceae</taxon>
        <taxon>Sporolactobacillus</taxon>
    </lineage>
</organism>
<dbReference type="EMBL" id="BMOK01000001">
    <property type="protein sequence ID" value="GGL41492.1"/>
    <property type="molecule type" value="Genomic_DNA"/>
</dbReference>
<reference evidence="1" key="2">
    <citation type="submission" date="2020-09" db="EMBL/GenBank/DDBJ databases">
        <authorList>
            <person name="Sun Q."/>
            <person name="Ohkuma M."/>
        </authorList>
    </citation>
    <scope>NUCLEOTIDE SEQUENCE</scope>
    <source>
        <strain evidence="1">JCM 15325</strain>
    </source>
</reference>
<keyword evidence="2" id="KW-1185">Reference proteome</keyword>
<reference evidence="1" key="1">
    <citation type="journal article" date="2014" name="Int. J. Syst. Evol. Microbiol.">
        <title>Complete genome sequence of Corynebacterium casei LMG S-19264T (=DSM 44701T), isolated from a smear-ripened cheese.</title>
        <authorList>
            <consortium name="US DOE Joint Genome Institute (JGI-PGF)"/>
            <person name="Walter F."/>
            <person name="Albersmeier A."/>
            <person name="Kalinowski J."/>
            <person name="Ruckert C."/>
        </authorList>
    </citation>
    <scope>NUCLEOTIDE SEQUENCE</scope>
    <source>
        <strain evidence="1">JCM 15325</strain>
    </source>
</reference>
<name>A0A917RY39_9BACL</name>
<evidence type="ECO:0000313" key="1">
    <source>
        <dbReference type="EMBL" id="GGL41492.1"/>
    </source>
</evidence>
<gene>
    <name evidence="1" type="ORF">GCM10007968_01680</name>
</gene>
<comment type="caution">
    <text evidence="1">The sequence shown here is derived from an EMBL/GenBank/DDBJ whole genome shotgun (WGS) entry which is preliminary data.</text>
</comment>
<accession>A0A917RY39</accession>
<proteinExistence type="predicted"/>
<evidence type="ECO:0000313" key="2">
    <source>
        <dbReference type="Proteomes" id="UP000654670"/>
    </source>
</evidence>
<dbReference type="AlphaFoldDB" id="A0A917RY39"/>
<dbReference type="RefSeq" id="WP_188800877.1">
    <property type="nucleotide sequence ID" value="NZ_BMOK01000001.1"/>
</dbReference>
<sequence length="126" mass="15209">MNQEAGQFYDYRDITSNYPTNYPMEENPSHYHHHDHKQIKDLCEKHINYYVMGHLKDGRVIEGIILSVDHESVTILVVEKDDHIREGDTRQFGRFPGFFRFSPFRVPFPFFRFPFITPFLFPFFFI</sequence>
<protein>
    <submittedName>
        <fullName evidence="1">Uncharacterized protein</fullName>
    </submittedName>
</protein>
<dbReference type="Proteomes" id="UP000654670">
    <property type="component" value="Unassembled WGS sequence"/>
</dbReference>